<reference evidence="1 2" key="1">
    <citation type="submission" date="2020-04" db="EMBL/GenBank/DDBJ databases">
        <authorList>
            <person name="De Canck E."/>
        </authorList>
    </citation>
    <scope>NUCLEOTIDE SEQUENCE [LARGE SCALE GENOMIC DNA]</scope>
    <source>
        <strain evidence="1 2">LMG 9964</strain>
    </source>
</reference>
<accession>A0A6J5KII6</accession>
<protein>
    <submittedName>
        <fullName evidence="1">Uncharacterized protein</fullName>
    </submittedName>
</protein>
<evidence type="ECO:0000313" key="1">
    <source>
        <dbReference type="EMBL" id="CAB4052735.1"/>
    </source>
</evidence>
<sequence>MNAPVMRTAEANGASVIEPAIGHDVLSNHPMFVVGLYGLAWARSASRNAHLLSRSVTVFADGLTLTAMCSARCPLHPTRGMLIWDRRPLAIAVGRACLVIGVSETFRRPRWTSCSISGHFSSGIHTTSAIRMPNDWVITG</sequence>
<dbReference type="Proteomes" id="UP000494102">
    <property type="component" value="Unassembled WGS sequence"/>
</dbReference>
<gene>
    <name evidence="1" type="ORF">LMG9964_06425</name>
</gene>
<dbReference type="EMBL" id="CADILN010000018">
    <property type="protein sequence ID" value="CAB4052735.1"/>
    <property type="molecule type" value="Genomic_DNA"/>
</dbReference>
<evidence type="ECO:0000313" key="2">
    <source>
        <dbReference type="Proteomes" id="UP000494102"/>
    </source>
</evidence>
<name>A0A6J5KII6_9BURK</name>
<dbReference type="AlphaFoldDB" id="A0A6J5KII6"/>
<proteinExistence type="predicted"/>
<organism evidence="1 2">
    <name type="scientific">Paraburkholderia phenoliruptrix</name>
    <dbReference type="NCBI Taxonomy" id="252970"/>
    <lineage>
        <taxon>Bacteria</taxon>
        <taxon>Pseudomonadati</taxon>
        <taxon>Pseudomonadota</taxon>
        <taxon>Betaproteobacteria</taxon>
        <taxon>Burkholderiales</taxon>
        <taxon>Burkholderiaceae</taxon>
        <taxon>Paraburkholderia</taxon>
    </lineage>
</organism>